<dbReference type="Pfam" id="PF01058">
    <property type="entry name" value="Oxidored_q6"/>
    <property type="match status" value="1"/>
</dbReference>
<dbReference type="SUPFAM" id="SSF56770">
    <property type="entry name" value="HydA/Nqo6-like"/>
    <property type="match status" value="1"/>
</dbReference>
<dbReference type="NCBIfam" id="NF005012">
    <property type="entry name" value="PRK06411.1"/>
    <property type="match status" value="1"/>
</dbReference>
<evidence type="ECO:0000259" key="2">
    <source>
        <dbReference type="Pfam" id="PF01058"/>
    </source>
</evidence>
<dbReference type="EMBL" id="MAAO01000002">
    <property type="protein sequence ID" value="OUR99883.1"/>
    <property type="molecule type" value="Genomic_DNA"/>
</dbReference>
<gene>
    <name evidence="3" type="ORF">A9Q84_02315</name>
</gene>
<dbReference type="GO" id="GO:0015990">
    <property type="term" value="P:electron transport coupled proton transport"/>
    <property type="evidence" value="ECO:0007669"/>
    <property type="project" value="TreeGrafter"/>
</dbReference>
<organism evidence="3 4">
    <name type="scientific">Halobacteriovorax marinus</name>
    <dbReference type="NCBI Taxonomy" id="97084"/>
    <lineage>
        <taxon>Bacteria</taxon>
        <taxon>Pseudomonadati</taxon>
        <taxon>Bdellovibrionota</taxon>
        <taxon>Bacteriovoracia</taxon>
        <taxon>Bacteriovoracales</taxon>
        <taxon>Halobacteriovoraceae</taxon>
        <taxon>Halobacteriovorax</taxon>
    </lineage>
</organism>
<dbReference type="GO" id="GO:0048038">
    <property type="term" value="F:quinone binding"/>
    <property type="evidence" value="ECO:0007669"/>
    <property type="project" value="UniProtKB-KW"/>
</dbReference>
<sequence length="174" mass="19297">MAREADGLSFLQTQGPEGIDKLALTTRADSFLEKFDNWVQSHSIVPFVFDTACCSLEYGWHFNDQFAHDSFSPEQIEACDSDLLLIGGTINLKTYPLIRKTYEQMPKKKWVVAIGACPMSGGPFPSYNVVKDVSKDIPVDIFIPGCPPTPQDIMDGMKLLKQRIEMGVMASGNS</sequence>
<dbReference type="GO" id="GO:0008137">
    <property type="term" value="F:NADH dehydrogenase (ubiquinone) activity"/>
    <property type="evidence" value="ECO:0007669"/>
    <property type="project" value="TreeGrafter"/>
</dbReference>
<reference evidence="4" key="1">
    <citation type="journal article" date="2017" name="Proc. Natl. Acad. Sci. U.S.A.">
        <title>Simulation of Deepwater Horizon oil plume reveals substrate specialization within a complex community of hydrocarbon-degraders.</title>
        <authorList>
            <person name="Hu P."/>
            <person name="Dubinsky E.A."/>
            <person name="Probst A.J."/>
            <person name="Wang J."/>
            <person name="Sieber C.M.K."/>
            <person name="Tom L.M."/>
            <person name="Gardinali P."/>
            <person name="Banfield J.F."/>
            <person name="Atlas R.M."/>
            <person name="Andersen G.L."/>
        </authorList>
    </citation>
    <scope>NUCLEOTIDE SEQUENCE [LARGE SCALE GENOMIC DNA]</scope>
</reference>
<dbReference type="PANTHER" id="PTHR11995">
    <property type="entry name" value="NADH DEHYDROGENASE"/>
    <property type="match status" value="1"/>
</dbReference>
<dbReference type="InterPro" id="IPR006137">
    <property type="entry name" value="NADH_UbQ_OxRdtase-like_20kDa"/>
</dbReference>
<dbReference type="GO" id="GO:0009060">
    <property type="term" value="P:aerobic respiration"/>
    <property type="evidence" value="ECO:0007669"/>
    <property type="project" value="TreeGrafter"/>
</dbReference>
<keyword evidence="1" id="KW-0874">Quinone</keyword>
<evidence type="ECO:0000313" key="3">
    <source>
        <dbReference type="EMBL" id="OUR99883.1"/>
    </source>
</evidence>
<comment type="caution">
    <text evidence="3">The sequence shown here is derived from an EMBL/GenBank/DDBJ whole genome shotgun (WGS) entry which is preliminary data.</text>
</comment>
<accession>A0A1Y5FCM4</accession>
<evidence type="ECO:0000313" key="4">
    <source>
        <dbReference type="Proteomes" id="UP000196531"/>
    </source>
</evidence>
<dbReference type="GO" id="GO:0045271">
    <property type="term" value="C:respiratory chain complex I"/>
    <property type="evidence" value="ECO:0007669"/>
    <property type="project" value="TreeGrafter"/>
</dbReference>
<dbReference type="GO" id="GO:0051536">
    <property type="term" value="F:iron-sulfur cluster binding"/>
    <property type="evidence" value="ECO:0007669"/>
    <property type="project" value="InterPro"/>
</dbReference>
<dbReference type="AlphaFoldDB" id="A0A1Y5FCM4"/>
<name>A0A1Y5FCM4_9BACT</name>
<dbReference type="PANTHER" id="PTHR11995:SF14">
    <property type="entry name" value="NADH DEHYDROGENASE [UBIQUINONE] IRON-SULFUR PROTEIN 7, MITOCHONDRIAL"/>
    <property type="match status" value="1"/>
</dbReference>
<proteinExistence type="predicted"/>
<dbReference type="Gene3D" id="3.40.50.12280">
    <property type="match status" value="1"/>
</dbReference>
<feature type="domain" description="NADH:ubiquinone oxidoreductase-like 20kDa subunit" evidence="2">
    <location>
        <begin position="69"/>
        <end position="157"/>
    </location>
</feature>
<dbReference type="Proteomes" id="UP000196531">
    <property type="component" value="Unassembled WGS sequence"/>
</dbReference>
<protein>
    <recommendedName>
        <fullName evidence="2">NADH:ubiquinone oxidoreductase-like 20kDa subunit domain-containing protein</fullName>
    </recommendedName>
</protein>
<evidence type="ECO:0000256" key="1">
    <source>
        <dbReference type="ARBA" id="ARBA00022719"/>
    </source>
</evidence>